<evidence type="ECO:0000313" key="14">
    <source>
        <dbReference type="Proteomes" id="UP000813462"/>
    </source>
</evidence>
<comment type="similarity">
    <text evidence="1">Belongs to the protein kinase superfamily. CMGC Ser/Thr protein kinase family. CDC2/CDKX subfamily.</text>
</comment>
<dbReference type="Pfam" id="PF00069">
    <property type="entry name" value="Pkinase"/>
    <property type="match status" value="1"/>
</dbReference>
<dbReference type="PROSITE" id="PS50011">
    <property type="entry name" value="PROTEIN_KINASE_DOM"/>
    <property type="match status" value="1"/>
</dbReference>
<dbReference type="PANTHER" id="PTHR24056:SF542">
    <property type="entry name" value="CYCLIN-DEPENDENT KINASE"/>
    <property type="match status" value="1"/>
</dbReference>
<gene>
    <name evidence="13" type="ORF">FEM48_Zijuj05G0054000</name>
</gene>
<dbReference type="OrthoDB" id="1732493at2759"/>
<dbReference type="GO" id="GO:0010556">
    <property type="term" value="P:regulation of macromolecule biosynthetic process"/>
    <property type="evidence" value="ECO:0007669"/>
    <property type="project" value="UniProtKB-ARBA"/>
</dbReference>
<evidence type="ECO:0000256" key="1">
    <source>
        <dbReference type="ARBA" id="ARBA00006485"/>
    </source>
</evidence>
<dbReference type="GO" id="GO:0005634">
    <property type="term" value="C:nucleus"/>
    <property type="evidence" value="ECO:0007669"/>
    <property type="project" value="TreeGrafter"/>
</dbReference>
<dbReference type="SUPFAM" id="SSF56112">
    <property type="entry name" value="Protein kinase-like (PK-like)"/>
    <property type="match status" value="1"/>
</dbReference>
<dbReference type="PANTHER" id="PTHR24056">
    <property type="entry name" value="CELL DIVISION PROTEIN KINASE"/>
    <property type="match status" value="1"/>
</dbReference>
<proteinExistence type="inferred from homology"/>
<evidence type="ECO:0000256" key="9">
    <source>
        <dbReference type="ARBA" id="ARBA00047811"/>
    </source>
</evidence>
<reference evidence="13" key="1">
    <citation type="journal article" date="2021" name="Front. Plant Sci.">
        <title>Chromosome-Scale Genome Assembly for Chinese Sour Jujube and Insights Into Its Genome Evolution and Domestication Signature.</title>
        <authorList>
            <person name="Shen L.-Y."/>
            <person name="Luo H."/>
            <person name="Wang X.-L."/>
            <person name="Wang X.-M."/>
            <person name="Qiu X.-J."/>
            <person name="Liu H."/>
            <person name="Zhou S.-S."/>
            <person name="Jia K.-H."/>
            <person name="Nie S."/>
            <person name="Bao Y.-T."/>
            <person name="Zhang R.-G."/>
            <person name="Yun Q.-Z."/>
            <person name="Chai Y.-H."/>
            <person name="Lu J.-Y."/>
            <person name="Li Y."/>
            <person name="Zhao S.-W."/>
            <person name="Mao J.-F."/>
            <person name="Jia S.-G."/>
            <person name="Mao Y.-M."/>
        </authorList>
    </citation>
    <scope>NUCLEOTIDE SEQUENCE</scope>
    <source>
        <strain evidence="13">AT0</strain>
        <tissue evidence="13">Leaf</tissue>
    </source>
</reference>
<keyword evidence="5" id="KW-0808">Transferase</keyword>
<organism evidence="13 14">
    <name type="scientific">Ziziphus jujuba var. spinosa</name>
    <dbReference type="NCBI Taxonomy" id="714518"/>
    <lineage>
        <taxon>Eukaryota</taxon>
        <taxon>Viridiplantae</taxon>
        <taxon>Streptophyta</taxon>
        <taxon>Embryophyta</taxon>
        <taxon>Tracheophyta</taxon>
        <taxon>Spermatophyta</taxon>
        <taxon>Magnoliopsida</taxon>
        <taxon>eudicotyledons</taxon>
        <taxon>Gunneridae</taxon>
        <taxon>Pentapetalae</taxon>
        <taxon>rosids</taxon>
        <taxon>fabids</taxon>
        <taxon>Rosales</taxon>
        <taxon>Rhamnaceae</taxon>
        <taxon>Paliureae</taxon>
        <taxon>Ziziphus</taxon>
    </lineage>
</organism>
<dbReference type="Gene3D" id="3.30.200.20">
    <property type="entry name" value="Phosphorylase Kinase, domain 1"/>
    <property type="match status" value="1"/>
</dbReference>
<evidence type="ECO:0000256" key="6">
    <source>
        <dbReference type="ARBA" id="ARBA00022741"/>
    </source>
</evidence>
<evidence type="ECO:0000256" key="4">
    <source>
        <dbReference type="ARBA" id="ARBA00022553"/>
    </source>
</evidence>
<comment type="catalytic activity">
    <reaction evidence="10">
        <text>L-seryl-[protein] + ATP = O-phospho-L-seryl-[protein] + ADP + H(+)</text>
        <dbReference type="Rhea" id="RHEA:17989"/>
        <dbReference type="Rhea" id="RHEA-COMP:9863"/>
        <dbReference type="Rhea" id="RHEA-COMP:11604"/>
        <dbReference type="ChEBI" id="CHEBI:15378"/>
        <dbReference type="ChEBI" id="CHEBI:29999"/>
        <dbReference type="ChEBI" id="CHEBI:30616"/>
        <dbReference type="ChEBI" id="CHEBI:83421"/>
        <dbReference type="ChEBI" id="CHEBI:456216"/>
        <dbReference type="EC" id="2.7.11.22"/>
    </reaction>
</comment>
<dbReference type="Proteomes" id="UP000813462">
    <property type="component" value="Unassembled WGS sequence"/>
</dbReference>
<comment type="caution">
    <text evidence="13">The sequence shown here is derived from an EMBL/GenBank/DDBJ whole genome shotgun (WGS) entry which is preliminary data.</text>
</comment>
<evidence type="ECO:0000256" key="10">
    <source>
        <dbReference type="ARBA" id="ARBA00048367"/>
    </source>
</evidence>
<dbReference type="InterPro" id="IPR000719">
    <property type="entry name" value="Prot_kinase_dom"/>
</dbReference>
<dbReference type="GO" id="GO:0007346">
    <property type="term" value="P:regulation of mitotic cell cycle"/>
    <property type="evidence" value="ECO:0007669"/>
    <property type="project" value="TreeGrafter"/>
</dbReference>
<evidence type="ECO:0000256" key="7">
    <source>
        <dbReference type="ARBA" id="ARBA00022777"/>
    </source>
</evidence>
<keyword evidence="3" id="KW-0723">Serine/threonine-protein kinase</keyword>
<dbReference type="InterPro" id="IPR008271">
    <property type="entry name" value="Ser/Thr_kinase_AS"/>
</dbReference>
<dbReference type="InterPro" id="IPR011009">
    <property type="entry name" value="Kinase-like_dom_sf"/>
</dbReference>
<name>A0A978VD25_ZIZJJ</name>
<dbReference type="SMART" id="SM00220">
    <property type="entry name" value="S_TKc"/>
    <property type="match status" value="1"/>
</dbReference>
<accession>A0A978VD25</accession>
<dbReference type="InterPro" id="IPR045267">
    <property type="entry name" value="CDK11/PITSLRE_STKc"/>
</dbReference>
<dbReference type="FunFam" id="1.10.510.10:FF:000211">
    <property type="entry name" value="Cyclin-dependent kinase G-2"/>
    <property type="match status" value="1"/>
</dbReference>
<keyword evidence="7" id="KW-0418">Kinase</keyword>
<dbReference type="CDD" id="cd07843">
    <property type="entry name" value="STKc_CDC2L1"/>
    <property type="match status" value="1"/>
</dbReference>
<evidence type="ECO:0000256" key="3">
    <source>
        <dbReference type="ARBA" id="ARBA00022527"/>
    </source>
</evidence>
<dbReference type="EC" id="2.7.11.22" evidence="2"/>
<sequence>MAAGRVDVLRRDSHNYCRKEFEYGENGVRGVKARFNGYRLSVGSTQNGFRGRTGERGFGSMSNATKSRVEDSETSNLEYAVEAPSKKKRKFSPIVWDREEKEARVVSKDRVLPSVPLPSLHPSPHRSDVASDADVSKVDIFEPENRSQGTALSTAEAAVADGLVGICQSKNPADLSPSPLLREQYDKTHVQMEEEVLVEARNISMSRWASDSDSPRDMSDDECTPNRQHSSPESGEFRREDSVGGRTRTFASDEEGSFLGSGSGGKYSENDLTDKSMVIDENDGENVVISQVESDSEYDDRFPMEEPTVSSQRQINMLQGCRSVFEYEKLNKINEGTYGVVYKAKDKKTGEIVALKKVKMDIDRDGDGFPMSSLREINILLSLNHPSIVGVKEVVMGDLDSIFMVMEYMEYDLKGLMEAMNQPFSIGEVKWLMLQLLEGIECLHGNWVLHRDLKTSNILLNKEGELKICDFGLSRQYGSPLKPYTPLVVTLWYRAPEILLGARQYSTAIDMWSVGCIMAEMVAKEPLFRGKTEVDQLDKIFKTLGTPNETVWPGFSKLPGAKAKFVRQPFNTLRKKFPAASFTGSPVLSDLGFDLLSKLLTYDPEKRITVEDALNHDWFREAPLPKTDFKPSFPELNSQKRYLTADSLRNFYSNKP</sequence>
<dbReference type="Gene3D" id="1.10.510.10">
    <property type="entry name" value="Transferase(Phosphotransferase) domain 1"/>
    <property type="match status" value="1"/>
</dbReference>
<evidence type="ECO:0000259" key="12">
    <source>
        <dbReference type="PROSITE" id="PS50011"/>
    </source>
</evidence>
<feature type="region of interest" description="Disordered" evidence="11">
    <location>
        <begin position="46"/>
        <end position="71"/>
    </location>
</feature>
<feature type="domain" description="Protein kinase" evidence="12">
    <location>
        <begin position="327"/>
        <end position="619"/>
    </location>
</feature>
<dbReference type="FunFam" id="3.30.200.20:FF:000172">
    <property type="entry name" value="cyclin-dependent kinase G-2 isoform X1"/>
    <property type="match status" value="1"/>
</dbReference>
<dbReference type="GO" id="GO:0005524">
    <property type="term" value="F:ATP binding"/>
    <property type="evidence" value="ECO:0007669"/>
    <property type="project" value="UniProtKB-KW"/>
</dbReference>
<keyword evidence="4" id="KW-0597">Phosphoprotein</keyword>
<keyword evidence="8" id="KW-0067">ATP-binding</keyword>
<evidence type="ECO:0000313" key="13">
    <source>
        <dbReference type="EMBL" id="KAH7528264.1"/>
    </source>
</evidence>
<comment type="catalytic activity">
    <reaction evidence="9">
        <text>L-threonyl-[protein] + ATP = O-phospho-L-threonyl-[protein] + ADP + H(+)</text>
        <dbReference type="Rhea" id="RHEA:46608"/>
        <dbReference type="Rhea" id="RHEA-COMP:11060"/>
        <dbReference type="Rhea" id="RHEA-COMP:11605"/>
        <dbReference type="ChEBI" id="CHEBI:15378"/>
        <dbReference type="ChEBI" id="CHEBI:30013"/>
        <dbReference type="ChEBI" id="CHEBI:30616"/>
        <dbReference type="ChEBI" id="CHEBI:61977"/>
        <dbReference type="ChEBI" id="CHEBI:456216"/>
        <dbReference type="EC" id="2.7.11.22"/>
    </reaction>
</comment>
<evidence type="ECO:0000256" key="11">
    <source>
        <dbReference type="SAM" id="MobiDB-lite"/>
    </source>
</evidence>
<feature type="region of interest" description="Disordered" evidence="11">
    <location>
        <begin position="208"/>
        <end position="271"/>
    </location>
</feature>
<dbReference type="InterPro" id="IPR050108">
    <property type="entry name" value="CDK"/>
</dbReference>
<dbReference type="PROSITE" id="PS00108">
    <property type="entry name" value="PROTEIN_KINASE_ST"/>
    <property type="match status" value="1"/>
</dbReference>
<evidence type="ECO:0000256" key="5">
    <source>
        <dbReference type="ARBA" id="ARBA00022679"/>
    </source>
</evidence>
<dbReference type="AlphaFoldDB" id="A0A978VD25"/>
<keyword evidence="6" id="KW-0547">Nucleotide-binding</keyword>
<dbReference type="GO" id="GO:0080090">
    <property type="term" value="P:regulation of primary metabolic process"/>
    <property type="evidence" value="ECO:0007669"/>
    <property type="project" value="UniProtKB-ARBA"/>
</dbReference>
<dbReference type="EMBL" id="JAEACU010000005">
    <property type="protein sequence ID" value="KAH7528264.1"/>
    <property type="molecule type" value="Genomic_DNA"/>
</dbReference>
<evidence type="ECO:0000256" key="2">
    <source>
        <dbReference type="ARBA" id="ARBA00012425"/>
    </source>
</evidence>
<evidence type="ECO:0000256" key="8">
    <source>
        <dbReference type="ARBA" id="ARBA00022840"/>
    </source>
</evidence>
<protein>
    <recommendedName>
        <fullName evidence="2">cyclin-dependent kinase</fullName>
        <ecNumber evidence="2">2.7.11.22</ecNumber>
    </recommendedName>
</protein>
<dbReference type="GO" id="GO:0004693">
    <property type="term" value="F:cyclin-dependent protein serine/threonine kinase activity"/>
    <property type="evidence" value="ECO:0007669"/>
    <property type="project" value="UniProtKB-EC"/>
</dbReference>